<dbReference type="SUPFAM" id="SSF48452">
    <property type="entry name" value="TPR-like"/>
    <property type="match status" value="1"/>
</dbReference>
<keyword evidence="2" id="KW-0732">Signal</keyword>
<feature type="compositionally biased region" description="Low complexity" evidence="1">
    <location>
        <begin position="25"/>
        <end position="37"/>
    </location>
</feature>
<reference evidence="3" key="1">
    <citation type="submission" date="2021-04" db="EMBL/GenBank/DDBJ databases">
        <authorList>
            <person name="Rodrigo-Torres L."/>
            <person name="Arahal R. D."/>
            <person name="Lucena T."/>
        </authorList>
    </citation>
    <scope>NUCLEOTIDE SEQUENCE</scope>
    <source>
        <strain evidence="3">AS29M-1</strain>
    </source>
</reference>
<dbReference type="KEGG" id="ptan:CRYO30217_03228"/>
<feature type="region of interest" description="Disordered" evidence="1">
    <location>
        <begin position="25"/>
        <end position="49"/>
    </location>
</feature>
<dbReference type="AlphaFoldDB" id="A0A916JQR3"/>
<keyword evidence="4" id="KW-1185">Reference proteome</keyword>
<name>A0A916JQR3_9FLAO</name>
<protein>
    <recommendedName>
        <fullName evidence="5">Tetratricopeptide repeat protein</fullName>
    </recommendedName>
</protein>
<evidence type="ECO:0008006" key="5">
    <source>
        <dbReference type="Google" id="ProtNLM"/>
    </source>
</evidence>
<evidence type="ECO:0000313" key="4">
    <source>
        <dbReference type="Proteomes" id="UP000683507"/>
    </source>
</evidence>
<feature type="chain" id="PRO_5036949528" description="Tetratricopeptide repeat protein" evidence="2">
    <location>
        <begin position="27"/>
        <end position="291"/>
    </location>
</feature>
<evidence type="ECO:0000313" key="3">
    <source>
        <dbReference type="EMBL" id="CAG5086664.1"/>
    </source>
</evidence>
<organism evidence="3 4">
    <name type="scientific">Parvicella tangerina</name>
    <dbReference type="NCBI Taxonomy" id="2829795"/>
    <lineage>
        <taxon>Bacteria</taxon>
        <taxon>Pseudomonadati</taxon>
        <taxon>Bacteroidota</taxon>
        <taxon>Flavobacteriia</taxon>
        <taxon>Flavobacteriales</taxon>
        <taxon>Parvicellaceae</taxon>
        <taxon>Parvicella</taxon>
    </lineage>
</organism>
<dbReference type="EMBL" id="OU015584">
    <property type="protein sequence ID" value="CAG5086664.1"/>
    <property type="molecule type" value="Genomic_DNA"/>
</dbReference>
<dbReference type="PROSITE" id="PS51257">
    <property type="entry name" value="PROKAR_LIPOPROTEIN"/>
    <property type="match status" value="1"/>
</dbReference>
<gene>
    <name evidence="3" type="ORF">CRYO30217_03228</name>
</gene>
<accession>A0A916JQR3</accession>
<evidence type="ECO:0000256" key="2">
    <source>
        <dbReference type="SAM" id="SignalP"/>
    </source>
</evidence>
<dbReference type="RefSeq" id="WP_258543416.1">
    <property type="nucleotide sequence ID" value="NZ_OU015584.1"/>
</dbReference>
<evidence type="ECO:0000256" key="1">
    <source>
        <dbReference type="SAM" id="MobiDB-lite"/>
    </source>
</evidence>
<proteinExistence type="predicted"/>
<dbReference type="Proteomes" id="UP000683507">
    <property type="component" value="Chromosome"/>
</dbReference>
<feature type="signal peptide" evidence="2">
    <location>
        <begin position="1"/>
        <end position="26"/>
    </location>
</feature>
<dbReference type="InterPro" id="IPR011990">
    <property type="entry name" value="TPR-like_helical_dom_sf"/>
</dbReference>
<sequence length="291" mass="33091">MKYNLNNKIGYLVVALLVLASCGTNEETSNSSESQNESTEEVTPEIEKDPKEMLHEAYQLFKEGKDEESIQIANEVLAIGKKTNNDTLIGGALASLCRNAQRTLDTARLAELSIQLAELAEQSGDQQWMMKRAHMNAEMWRLIGDLDKAEAFYEESMEISYAIGSMGMYTIDHFNKSFVSTAKGNFDEAEVLISKYYDLLYERDSVYEDAYGLIALSYLLEQKQNYEGAHEVAVVTRRLFKEQNIFPEPPDEKPLLAVEEKVKEELDEKAYNEIKKQSDSETVKSLLDKYL</sequence>
<dbReference type="Gene3D" id="1.25.40.10">
    <property type="entry name" value="Tetratricopeptide repeat domain"/>
    <property type="match status" value="1"/>
</dbReference>